<feature type="domain" description="RmlD-like substrate binding" evidence="3">
    <location>
        <begin position="25"/>
        <end position="299"/>
    </location>
</feature>
<dbReference type="GO" id="GO:0019305">
    <property type="term" value="P:dTDP-rhamnose biosynthetic process"/>
    <property type="evidence" value="ECO:0007669"/>
    <property type="project" value="UniProtKB-UniPathway"/>
</dbReference>
<keyword evidence="2" id="KW-0521">NADP</keyword>
<dbReference type="EC" id="1.1.1.133" evidence="2"/>
<dbReference type="AlphaFoldDB" id="A0A0R1VVV6"/>
<dbReference type="FunFam" id="3.40.50.720:FF:000159">
    <property type="entry name" value="dTDP-4-dehydrorhamnose reductase"/>
    <property type="match status" value="1"/>
</dbReference>
<comment type="caution">
    <text evidence="4">The sequence shown here is derived from an EMBL/GenBank/DDBJ whole genome shotgun (WGS) entry which is preliminary data.</text>
</comment>
<dbReference type="PANTHER" id="PTHR10491:SF4">
    <property type="entry name" value="METHIONINE ADENOSYLTRANSFERASE 2 SUBUNIT BETA"/>
    <property type="match status" value="1"/>
</dbReference>
<sequence length="303" mass="34075">MKASGLQQATGCLLSMKENGGSNVKILITGGNGQLGQEMQHLLDERQIAYQAADVKQLDITNAEQVEQYFAANRPEVVYHCAAYTAVDKAEGEGKKTDELVNAVGTKIIAQACAKYNALLVYISTDYVFDGTRTSGEYLPNDPKGPRNEYGRTKLLGEQAVQQYCDKYYIVRTAWVYGQWGHNFVYTMLNLAKTHDKLTVVSDQVGRPTWTRTLAEFITYLVDNQVAYGVYQCSSDGTCSWYEFACEILKDQPVKVLPVSSDEYPTAAFRPHYSVMHLAKETGFKFPMWKDALHEFMSQIEDK</sequence>
<organism evidence="4 5">
    <name type="scientific">Liquorilactobacillus ghanensis DSM 18630</name>
    <dbReference type="NCBI Taxonomy" id="1423750"/>
    <lineage>
        <taxon>Bacteria</taxon>
        <taxon>Bacillati</taxon>
        <taxon>Bacillota</taxon>
        <taxon>Bacilli</taxon>
        <taxon>Lactobacillales</taxon>
        <taxon>Lactobacillaceae</taxon>
        <taxon>Liquorilactobacillus</taxon>
    </lineage>
</organism>
<dbReference type="Pfam" id="PF04321">
    <property type="entry name" value="RmlD_sub_bind"/>
    <property type="match status" value="1"/>
</dbReference>
<dbReference type="InterPro" id="IPR029903">
    <property type="entry name" value="RmlD-like-bd"/>
</dbReference>
<reference evidence="4 5" key="1">
    <citation type="journal article" date="2015" name="Genome Announc.">
        <title>Expanding the biotechnology potential of lactobacilli through comparative genomics of 213 strains and associated genera.</title>
        <authorList>
            <person name="Sun Z."/>
            <person name="Harris H.M."/>
            <person name="McCann A."/>
            <person name="Guo C."/>
            <person name="Argimon S."/>
            <person name="Zhang W."/>
            <person name="Yang X."/>
            <person name="Jeffery I.B."/>
            <person name="Cooney J.C."/>
            <person name="Kagawa T.F."/>
            <person name="Liu W."/>
            <person name="Song Y."/>
            <person name="Salvetti E."/>
            <person name="Wrobel A."/>
            <person name="Rasinkangas P."/>
            <person name="Parkhill J."/>
            <person name="Rea M.C."/>
            <person name="O'Sullivan O."/>
            <person name="Ritari J."/>
            <person name="Douillard F.P."/>
            <person name="Paul Ross R."/>
            <person name="Yang R."/>
            <person name="Briner A.E."/>
            <person name="Felis G.E."/>
            <person name="de Vos W.M."/>
            <person name="Barrangou R."/>
            <person name="Klaenhammer T.R."/>
            <person name="Caufield P.W."/>
            <person name="Cui Y."/>
            <person name="Zhang H."/>
            <person name="O'Toole P.W."/>
        </authorList>
    </citation>
    <scope>NUCLEOTIDE SEQUENCE [LARGE SCALE GENOMIC DNA]</scope>
    <source>
        <strain evidence="4 5">DSM 18630</strain>
    </source>
</reference>
<dbReference type="SUPFAM" id="SSF51735">
    <property type="entry name" value="NAD(P)-binding Rossmann-fold domains"/>
    <property type="match status" value="1"/>
</dbReference>
<evidence type="ECO:0000256" key="1">
    <source>
        <dbReference type="ARBA" id="ARBA00010944"/>
    </source>
</evidence>
<gene>
    <name evidence="4" type="ORF">FC89_GL002123</name>
</gene>
<dbReference type="PANTHER" id="PTHR10491">
    <property type="entry name" value="DTDP-4-DEHYDRORHAMNOSE REDUCTASE"/>
    <property type="match status" value="1"/>
</dbReference>
<dbReference type="Proteomes" id="UP000051451">
    <property type="component" value="Unassembled WGS sequence"/>
</dbReference>
<dbReference type="STRING" id="1423750.FC89_GL002123"/>
<keyword evidence="5" id="KW-1185">Reference proteome</keyword>
<dbReference type="InterPro" id="IPR036291">
    <property type="entry name" value="NAD(P)-bd_dom_sf"/>
</dbReference>
<comment type="similarity">
    <text evidence="1 2">Belongs to the dTDP-4-dehydrorhamnose reductase family.</text>
</comment>
<dbReference type="PATRIC" id="fig|1423750.3.peg.2163"/>
<protein>
    <recommendedName>
        <fullName evidence="2">dTDP-4-dehydrorhamnose reductase</fullName>
        <ecNumber evidence="2">1.1.1.133</ecNumber>
    </recommendedName>
</protein>
<dbReference type="Gene3D" id="3.90.25.10">
    <property type="entry name" value="UDP-galactose 4-epimerase, domain 1"/>
    <property type="match status" value="1"/>
</dbReference>
<evidence type="ECO:0000259" key="3">
    <source>
        <dbReference type="Pfam" id="PF04321"/>
    </source>
</evidence>
<dbReference type="Gene3D" id="3.40.50.720">
    <property type="entry name" value="NAD(P)-binding Rossmann-like Domain"/>
    <property type="match status" value="1"/>
</dbReference>
<comment type="pathway">
    <text evidence="2">Carbohydrate biosynthesis; dTDP-L-rhamnose biosynthesis.</text>
</comment>
<evidence type="ECO:0000256" key="2">
    <source>
        <dbReference type="RuleBase" id="RU364082"/>
    </source>
</evidence>
<accession>A0A0R1VVV6</accession>
<dbReference type="GO" id="GO:0005829">
    <property type="term" value="C:cytosol"/>
    <property type="evidence" value="ECO:0007669"/>
    <property type="project" value="TreeGrafter"/>
</dbReference>
<dbReference type="EMBL" id="AZGB01000003">
    <property type="protein sequence ID" value="KRM08011.1"/>
    <property type="molecule type" value="Genomic_DNA"/>
</dbReference>
<dbReference type="CDD" id="cd05254">
    <property type="entry name" value="dTDP_HR_like_SDR_e"/>
    <property type="match status" value="1"/>
</dbReference>
<dbReference type="GO" id="GO:0008831">
    <property type="term" value="F:dTDP-4-dehydrorhamnose reductase activity"/>
    <property type="evidence" value="ECO:0007669"/>
    <property type="project" value="UniProtKB-EC"/>
</dbReference>
<dbReference type="UniPathway" id="UPA00124"/>
<keyword evidence="2" id="KW-0560">Oxidoreductase</keyword>
<proteinExistence type="inferred from homology"/>
<evidence type="ECO:0000313" key="4">
    <source>
        <dbReference type="EMBL" id="KRM08011.1"/>
    </source>
</evidence>
<dbReference type="InterPro" id="IPR005913">
    <property type="entry name" value="dTDP_dehydrorham_reduct"/>
</dbReference>
<comment type="function">
    <text evidence="2">Catalyzes the reduction of dTDP-6-deoxy-L-lyxo-4-hexulose to yield dTDP-L-rhamnose.</text>
</comment>
<dbReference type="NCBIfam" id="TIGR01214">
    <property type="entry name" value="rmlD"/>
    <property type="match status" value="1"/>
</dbReference>
<name>A0A0R1VVV6_9LACO</name>
<evidence type="ECO:0000313" key="5">
    <source>
        <dbReference type="Proteomes" id="UP000051451"/>
    </source>
</evidence>